<feature type="chain" id="PRO_5027042251" evidence="2">
    <location>
        <begin position="27"/>
        <end position="510"/>
    </location>
</feature>
<dbReference type="AlphaFoldDB" id="A0A6P1BVF4"/>
<comment type="caution">
    <text evidence="4">The sequence shown here is derived from an EMBL/GenBank/DDBJ whole genome shotgun (WGS) entry which is preliminary data.</text>
</comment>
<dbReference type="Gene3D" id="1.20.1270.180">
    <property type="match status" value="1"/>
</dbReference>
<proteinExistence type="predicted"/>
<sequence length="510" mass="55558">MSMPRSPRLAAAVVAISVLASAPSFAMDDFLRASSSAPTAITLCGNGSDDRIKPADCKKAGIDELVARIDKAFDAALGKMPPNVKPLLKRDQAWFNEMIIDAAEVLADTGEDELKANFIEALRRRAAALDGITSGRPGLSGTWVNAFGSVTLTPAEGGAFRLAADLRGDYGGDRRRSCKLTADLKPSGAGWLSGPVVVEADASADKAKTDTTGAPAKPPSLKLRRQGETLRIVGTVDDEDWDGFNDCSSMWQTTGNYFAAGKDAASDKADTAFIAPTFDCTRPETATDEEICADPDLADNDQRLNRAWKALQPRLDDATRRALIDDQRNWVKGQTEEYPEFLHPAWNKQSSQVHFTVDARDHVNGLQRERLALLEGFDDKRSGLAGVWLAYNAIIKVTGDKDGAVKAIGWKWDQGDWKAGCDYEMTGKITGGAFRSDERRKNPDTLERDHAMLIVNRQDDAFAKKRTGKDGTEDSADEAKCKRRLDNSSTARLFPARPSPDIDNFKGSIR</sequence>
<dbReference type="Proteomes" id="UP000468531">
    <property type="component" value="Unassembled WGS sequence"/>
</dbReference>
<feature type="signal peptide" evidence="2">
    <location>
        <begin position="1"/>
        <end position="26"/>
    </location>
</feature>
<organism evidence="4 5">
    <name type="scientific">Bradyrhizobium uaiense</name>
    <dbReference type="NCBI Taxonomy" id="2594946"/>
    <lineage>
        <taxon>Bacteria</taxon>
        <taxon>Pseudomonadati</taxon>
        <taxon>Pseudomonadota</taxon>
        <taxon>Alphaproteobacteria</taxon>
        <taxon>Hyphomicrobiales</taxon>
        <taxon>Nitrobacteraceae</taxon>
        <taxon>Bradyrhizobium</taxon>
    </lineage>
</organism>
<reference evidence="4 5" key="1">
    <citation type="journal article" date="2020" name="Arch. Microbiol.">
        <title>Bradyrhizobium uaiense sp. nov., a new highly efficient cowpea symbiont.</title>
        <authorList>
            <person name="Cabral Michel D."/>
            <person name="Azarias Guimaraes A."/>
            <person name="Martins da Costa E."/>
            <person name="Soares de Carvalho T."/>
            <person name="Balsanelli E."/>
            <person name="Willems A."/>
            <person name="Maltempi de Souza E."/>
            <person name="de Souza Moreira F.M."/>
        </authorList>
    </citation>
    <scope>NUCLEOTIDE SEQUENCE [LARGE SCALE GENOMIC DNA]</scope>
    <source>
        <strain evidence="4 5">UFLA 03-164</strain>
    </source>
</reference>
<keyword evidence="2" id="KW-0732">Signal</keyword>
<evidence type="ECO:0000256" key="1">
    <source>
        <dbReference type="SAM" id="MobiDB-lite"/>
    </source>
</evidence>
<feature type="domain" description="Lysozyme inhibitor LprI-like N-terminal" evidence="3">
    <location>
        <begin position="280"/>
        <end position="337"/>
    </location>
</feature>
<evidence type="ECO:0000259" key="3">
    <source>
        <dbReference type="Pfam" id="PF07007"/>
    </source>
</evidence>
<feature type="region of interest" description="Disordered" evidence="1">
    <location>
        <begin position="487"/>
        <end position="510"/>
    </location>
</feature>
<protein>
    <submittedName>
        <fullName evidence="4">DUF1311 domain-containing protein</fullName>
    </submittedName>
</protein>
<dbReference type="Pfam" id="PF07007">
    <property type="entry name" value="LprI"/>
    <property type="match status" value="1"/>
</dbReference>
<evidence type="ECO:0000313" key="5">
    <source>
        <dbReference type="Proteomes" id="UP000468531"/>
    </source>
</evidence>
<dbReference type="EMBL" id="VKHP01000256">
    <property type="protein sequence ID" value="NEV01593.1"/>
    <property type="molecule type" value="Genomic_DNA"/>
</dbReference>
<dbReference type="InterPro" id="IPR009739">
    <property type="entry name" value="LprI-like_N"/>
</dbReference>
<keyword evidence="5" id="KW-1185">Reference proteome</keyword>
<gene>
    <name evidence="4" type="ORF">FNJ47_38955</name>
</gene>
<evidence type="ECO:0000256" key="2">
    <source>
        <dbReference type="SAM" id="SignalP"/>
    </source>
</evidence>
<accession>A0A6P1BVF4</accession>
<evidence type="ECO:0000313" key="4">
    <source>
        <dbReference type="EMBL" id="NEV01593.1"/>
    </source>
</evidence>
<name>A0A6P1BVF4_9BRAD</name>